<keyword evidence="4" id="KW-1185">Reference proteome</keyword>
<protein>
    <submittedName>
        <fullName evidence="3">Oidioi.mRNA.OKI2018_I69.PAR.g10524.t1.cds</fullName>
    </submittedName>
</protein>
<proteinExistence type="predicted"/>
<dbReference type="EMBL" id="OU015568">
    <property type="protein sequence ID" value="CAG5084016.1"/>
    <property type="molecule type" value="Genomic_DNA"/>
</dbReference>
<evidence type="ECO:0000313" key="4">
    <source>
        <dbReference type="Proteomes" id="UP001158576"/>
    </source>
</evidence>
<feature type="compositionally biased region" description="Acidic residues" evidence="1">
    <location>
        <begin position="16"/>
        <end position="32"/>
    </location>
</feature>
<sequence length="122" mass="14488">MEEEDMILRRRRGSTEEYDDPDDHDSDPEDEIERVFGSKDKQQDDVDREIVNSEKYMLREFFSLFILIFLIGIAFLQLSVFLRSYFLQKSYETPPPRSFLQPSKADNHLSLNWSNSTPSQQM</sequence>
<feature type="region of interest" description="Disordered" evidence="1">
    <location>
        <begin position="94"/>
        <end position="122"/>
    </location>
</feature>
<accession>A0ABN7RQZ5</accession>
<evidence type="ECO:0000313" key="3">
    <source>
        <dbReference type="EMBL" id="CAG5084016.1"/>
    </source>
</evidence>
<feature type="compositionally biased region" description="Polar residues" evidence="1">
    <location>
        <begin position="109"/>
        <end position="122"/>
    </location>
</feature>
<evidence type="ECO:0000256" key="1">
    <source>
        <dbReference type="SAM" id="MobiDB-lite"/>
    </source>
</evidence>
<feature type="compositionally biased region" description="Basic and acidic residues" evidence="1">
    <location>
        <begin position="33"/>
        <end position="44"/>
    </location>
</feature>
<name>A0ABN7RQZ5_OIKDI</name>
<organism evidence="3 4">
    <name type="scientific">Oikopleura dioica</name>
    <name type="common">Tunicate</name>
    <dbReference type="NCBI Taxonomy" id="34765"/>
    <lineage>
        <taxon>Eukaryota</taxon>
        <taxon>Metazoa</taxon>
        <taxon>Chordata</taxon>
        <taxon>Tunicata</taxon>
        <taxon>Appendicularia</taxon>
        <taxon>Copelata</taxon>
        <taxon>Oikopleuridae</taxon>
        <taxon>Oikopleura</taxon>
    </lineage>
</organism>
<dbReference type="Proteomes" id="UP001158576">
    <property type="component" value="Chromosome PAR"/>
</dbReference>
<keyword evidence="2" id="KW-1133">Transmembrane helix</keyword>
<keyword evidence="2" id="KW-0812">Transmembrane</keyword>
<gene>
    <name evidence="3" type="ORF">OKIOD_LOCUS2082</name>
</gene>
<feature type="transmembrane region" description="Helical" evidence="2">
    <location>
        <begin position="61"/>
        <end position="82"/>
    </location>
</feature>
<feature type="region of interest" description="Disordered" evidence="1">
    <location>
        <begin position="1"/>
        <end position="44"/>
    </location>
</feature>
<keyword evidence="2" id="KW-0472">Membrane</keyword>
<reference evidence="3 4" key="1">
    <citation type="submission" date="2021-04" db="EMBL/GenBank/DDBJ databases">
        <authorList>
            <person name="Bliznina A."/>
        </authorList>
    </citation>
    <scope>NUCLEOTIDE SEQUENCE [LARGE SCALE GENOMIC DNA]</scope>
</reference>
<evidence type="ECO:0000256" key="2">
    <source>
        <dbReference type="SAM" id="Phobius"/>
    </source>
</evidence>